<gene>
    <name evidence="1" type="ORF">LPTSP3_g29610</name>
</gene>
<keyword evidence="2" id="KW-1185">Reference proteome</keyword>
<reference evidence="1 2" key="1">
    <citation type="submission" date="2021-08" db="EMBL/GenBank/DDBJ databases">
        <title>Complete genome sequence of Leptospira kobayashii strain E30.</title>
        <authorList>
            <person name="Nakao R."/>
            <person name="Nakamura S."/>
            <person name="Masuzawa T."/>
            <person name="Koizumi N."/>
        </authorList>
    </citation>
    <scope>NUCLEOTIDE SEQUENCE [LARGE SCALE GENOMIC DNA]</scope>
    <source>
        <strain evidence="1 2">E30</strain>
    </source>
</reference>
<name>A0ABN6KLK6_9LEPT</name>
<accession>A0ABN6KLK6</accession>
<evidence type="ECO:0000313" key="2">
    <source>
        <dbReference type="Proteomes" id="UP000245263"/>
    </source>
</evidence>
<protein>
    <submittedName>
        <fullName evidence="1">Uncharacterized protein</fullName>
    </submittedName>
</protein>
<organism evidence="1 2">
    <name type="scientific">Leptospira kobayashii</name>
    <dbReference type="NCBI Taxonomy" id="1917830"/>
    <lineage>
        <taxon>Bacteria</taxon>
        <taxon>Pseudomonadati</taxon>
        <taxon>Spirochaetota</taxon>
        <taxon>Spirochaetia</taxon>
        <taxon>Leptospirales</taxon>
        <taxon>Leptospiraceae</taxon>
        <taxon>Leptospira</taxon>
    </lineage>
</organism>
<proteinExistence type="predicted"/>
<dbReference type="EMBL" id="AP025028">
    <property type="protein sequence ID" value="BDA80031.1"/>
    <property type="molecule type" value="Genomic_DNA"/>
</dbReference>
<sequence length="60" mass="6561">MLGGKRQAHEPHPPTLNRAGDFKIQCNIMSLPSIGAQTWAGKLDSRVVQGRRAGNIEHNV</sequence>
<dbReference type="Proteomes" id="UP000245263">
    <property type="component" value="Chromosome 1"/>
</dbReference>
<evidence type="ECO:0000313" key="1">
    <source>
        <dbReference type="EMBL" id="BDA80031.1"/>
    </source>
</evidence>